<evidence type="ECO:0008006" key="3">
    <source>
        <dbReference type="Google" id="ProtNLM"/>
    </source>
</evidence>
<reference evidence="1 2" key="1">
    <citation type="journal article" date="1992" name="Lakartidningen">
        <title>[Penicillin V and not amoxicillin is the first choice preparation in acute otitis].</title>
        <authorList>
            <person name="Kamme C."/>
            <person name="Lundgren K."/>
            <person name="Prellner K."/>
        </authorList>
    </citation>
    <scope>NUCLEOTIDE SEQUENCE [LARGE SCALE GENOMIC DNA]</scope>
    <source>
        <strain evidence="1 2">PC5538III-hc</strain>
    </source>
</reference>
<organism evidence="1 2">
    <name type="scientific">Brachyspira pilosicoli</name>
    <name type="common">Serpulina pilosicoli</name>
    <dbReference type="NCBI Taxonomy" id="52584"/>
    <lineage>
        <taxon>Bacteria</taxon>
        <taxon>Pseudomonadati</taxon>
        <taxon>Spirochaetota</taxon>
        <taxon>Spirochaetia</taxon>
        <taxon>Brachyspirales</taxon>
        <taxon>Brachyspiraceae</taxon>
        <taxon>Brachyspira</taxon>
    </lineage>
</organism>
<accession>A0A5C8ETF4</accession>
<dbReference type="OrthoDB" id="308369at2"/>
<evidence type="ECO:0000313" key="1">
    <source>
        <dbReference type="EMBL" id="TXJ41076.1"/>
    </source>
</evidence>
<evidence type="ECO:0000313" key="2">
    <source>
        <dbReference type="Proteomes" id="UP000323176"/>
    </source>
</evidence>
<proteinExistence type="predicted"/>
<gene>
    <name evidence="1" type="ORF">EPJ72_07735</name>
</gene>
<comment type="caution">
    <text evidence="1">The sequence shown here is derived from an EMBL/GenBank/DDBJ whole genome shotgun (WGS) entry which is preliminary data.</text>
</comment>
<sequence length="134" mass="15679">MGIIPLKKLIEYKGNRYELSKAMIELAKSGEKLLKAETKYRNGKYIPTVIKNILDGTIKYEYEKDTEMTVDEEAPFKHTEATYNDAEYVTDDEVEEAEETIIEDIDDDDDEIIDNYEEEEEKPKRKKRASKKSE</sequence>
<dbReference type="AlphaFoldDB" id="A0A5C8ETF4"/>
<name>A0A5C8ETF4_BRAPL</name>
<dbReference type="EMBL" id="SAXY01000046">
    <property type="protein sequence ID" value="TXJ41076.1"/>
    <property type="molecule type" value="Genomic_DNA"/>
</dbReference>
<protein>
    <recommendedName>
        <fullName evidence="3">DNA-directed RNA polymerase subunit omega</fullName>
    </recommendedName>
</protein>
<dbReference type="Proteomes" id="UP000323176">
    <property type="component" value="Unassembled WGS sequence"/>
</dbReference>